<keyword evidence="2" id="KW-1185">Reference proteome</keyword>
<reference evidence="1" key="1">
    <citation type="submission" date="2023-07" db="EMBL/GenBank/DDBJ databases">
        <authorList>
            <consortium name="AG Swart"/>
            <person name="Singh M."/>
            <person name="Singh A."/>
            <person name="Seah K."/>
            <person name="Emmerich C."/>
        </authorList>
    </citation>
    <scope>NUCLEOTIDE SEQUENCE</scope>
    <source>
        <strain evidence="1">DP1</strain>
    </source>
</reference>
<sequence length="128" mass="14673">MEATKRKFSKPERVTTPNNGDFYHREDIFNVINQNGGNMYKAHHELNQMFYEDYYKENRHFLILPSLGLTIFSGFNVFRLSQLTIPGKVLSVAGLSFFGLYTAKSLKHFLTFGSAKPAQVVEDKSEAE</sequence>
<name>A0AAD1Y5F8_EUPCR</name>
<evidence type="ECO:0000313" key="2">
    <source>
        <dbReference type="Proteomes" id="UP001295684"/>
    </source>
</evidence>
<protein>
    <submittedName>
        <fullName evidence="1">Uncharacterized protein</fullName>
    </submittedName>
</protein>
<dbReference type="EMBL" id="CAMPGE010026945">
    <property type="protein sequence ID" value="CAI2384610.1"/>
    <property type="molecule type" value="Genomic_DNA"/>
</dbReference>
<evidence type="ECO:0000313" key="1">
    <source>
        <dbReference type="EMBL" id="CAI2384610.1"/>
    </source>
</evidence>
<gene>
    <name evidence="1" type="ORF">ECRASSUSDP1_LOCUS26144</name>
</gene>
<comment type="caution">
    <text evidence="1">The sequence shown here is derived from an EMBL/GenBank/DDBJ whole genome shotgun (WGS) entry which is preliminary data.</text>
</comment>
<accession>A0AAD1Y5F8</accession>
<organism evidence="1 2">
    <name type="scientific">Euplotes crassus</name>
    <dbReference type="NCBI Taxonomy" id="5936"/>
    <lineage>
        <taxon>Eukaryota</taxon>
        <taxon>Sar</taxon>
        <taxon>Alveolata</taxon>
        <taxon>Ciliophora</taxon>
        <taxon>Intramacronucleata</taxon>
        <taxon>Spirotrichea</taxon>
        <taxon>Hypotrichia</taxon>
        <taxon>Euplotida</taxon>
        <taxon>Euplotidae</taxon>
        <taxon>Moneuplotes</taxon>
    </lineage>
</organism>
<dbReference type="AlphaFoldDB" id="A0AAD1Y5F8"/>
<proteinExistence type="predicted"/>
<dbReference type="Proteomes" id="UP001295684">
    <property type="component" value="Unassembled WGS sequence"/>
</dbReference>